<keyword evidence="2" id="KW-1185">Reference proteome</keyword>
<organism evidence="1 2">
    <name type="scientific">Araneus ventricosus</name>
    <name type="common">Orbweaver spider</name>
    <name type="synonym">Epeira ventricosa</name>
    <dbReference type="NCBI Taxonomy" id="182803"/>
    <lineage>
        <taxon>Eukaryota</taxon>
        <taxon>Metazoa</taxon>
        <taxon>Ecdysozoa</taxon>
        <taxon>Arthropoda</taxon>
        <taxon>Chelicerata</taxon>
        <taxon>Arachnida</taxon>
        <taxon>Araneae</taxon>
        <taxon>Araneomorphae</taxon>
        <taxon>Entelegynae</taxon>
        <taxon>Araneoidea</taxon>
        <taxon>Araneidae</taxon>
        <taxon>Araneus</taxon>
    </lineage>
</organism>
<accession>A0A4Y2NM04</accession>
<reference evidence="1 2" key="1">
    <citation type="journal article" date="2019" name="Sci. Rep.">
        <title>Orb-weaving spider Araneus ventricosus genome elucidates the spidroin gene catalogue.</title>
        <authorList>
            <person name="Kono N."/>
            <person name="Nakamura H."/>
            <person name="Ohtoshi R."/>
            <person name="Moran D.A.P."/>
            <person name="Shinohara A."/>
            <person name="Yoshida Y."/>
            <person name="Fujiwara M."/>
            <person name="Mori M."/>
            <person name="Tomita M."/>
            <person name="Arakawa K."/>
        </authorList>
    </citation>
    <scope>NUCLEOTIDE SEQUENCE [LARGE SCALE GENOMIC DNA]</scope>
</reference>
<name>A0A4Y2NM04_ARAVE</name>
<protein>
    <submittedName>
        <fullName evidence="1">Uncharacterized protein</fullName>
    </submittedName>
</protein>
<dbReference type="EMBL" id="BGPR01009489">
    <property type="protein sequence ID" value="GBN40331.1"/>
    <property type="molecule type" value="Genomic_DNA"/>
</dbReference>
<dbReference type="AlphaFoldDB" id="A0A4Y2NM04"/>
<comment type="caution">
    <text evidence="1">The sequence shown here is derived from an EMBL/GenBank/DDBJ whole genome shotgun (WGS) entry which is preliminary data.</text>
</comment>
<evidence type="ECO:0000313" key="1">
    <source>
        <dbReference type="EMBL" id="GBN40331.1"/>
    </source>
</evidence>
<gene>
    <name evidence="1" type="ORF">AVEN_272663_1</name>
</gene>
<proteinExistence type="predicted"/>
<dbReference type="Proteomes" id="UP000499080">
    <property type="component" value="Unassembled WGS sequence"/>
</dbReference>
<evidence type="ECO:0000313" key="2">
    <source>
        <dbReference type="Proteomes" id="UP000499080"/>
    </source>
</evidence>
<sequence length="239" mass="26846">MVVPQVPDSNFHPSDEDMKICSMNVCVGTPPAVVPKSSKPLWIPLHGTCANSGPNPGLLKFELAHCFGESSFGSEIFTFLRIDSAFSKKCEKILNILRSLQDIFRSDRTSSTVFIEAVLLLRIEHGWYGVLRLFHLVLRRLIQSHHLPYGSAFLELVLPQDNLIVYGSIATLWSLARKDQPNSQNCSFSTKFLVPSDERHTPSMLDSDNHCPSLACYVFLASLFLGKPSFAYYNMLSYQ</sequence>